<dbReference type="EMBL" id="CAGS01000733">
    <property type="protein sequence ID" value="CCF86270.1"/>
    <property type="molecule type" value="Genomic_DNA"/>
</dbReference>
<dbReference type="AlphaFoldDB" id="I4ENK7"/>
<accession>I4ENK7</accession>
<sequence>MGLSTVRLNLSYVLHEPSTSRQVESAARQVIANERKARAAVDRLSRLQDAELLRRVVSPVPLDSIDLPISESFVTLQIGAWQLIPRLLAALRATRQLDRPFPVHVQFLDGLTGSQTVATPFFRGPAQLRLPSTNSSGRLPGHFVSLILRPGGSRLQLILDPLMIDTGQDPRAGVLKAAGPLAEAVIRSHAGQWFCSRNLWPRPAEQELPEFRHT</sequence>
<name>I4ENK7_9BACT</name>
<keyword evidence="2" id="KW-1185">Reference proteome</keyword>
<dbReference type="RefSeq" id="WP_008481991.1">
    <property type="nucleotide sequence ID" value="NZ_CAGS01000733.1"/>
</dbReference>
<dbReference type="OrthoDB" id="165199at2"/>
<gene>
    <name evidence="1" type="ORF">NITHO_960004</name>
</gene>
<proteinExistence type="predicted"/>
<evidence type="ECO:0000313" key="2">
    <source>
        <dbReference type="Proteomes" id="UP000004221"/>
    </source>
</evidence>
<reference evidence="1 2" key="1">
    <citation type="journal article" date="2012" name="ISME J.">
        <title>Nitrification expanded: discovery, physiology and genomics of a nitrite-oxidizing bacterium from the phylum Chloroflexi.</title>
        <authorList>
            <person name="Sorokin D.Y."/>
            <person name="Lucker S."/>
            <person name="Vejmelkova D."/>
            <person name="Kostrikina N.A."/>
            <person name="Kleerebezem R."/>
            <person name="Rijpstra W.I."/>
            <person name="Damste J.S."/>
            <person name="Le Paslier D."/>
            <person name="Muyzer G."/>
            <person name="Wagner M."/>
            <person name="van Loosdrecht M.C."/>
            <person name="Daims H."/>
        </authorList>
    </citation>
    <scope>NUCLEOTIDE SEQUENCE [LARGE SCALE GENOMIC DNA]</scope>
    <source>
        <strain evidence="2">none</strain>
    </source>
</reference>
<protein>
    <submittedName>
        <fullName evidence="1">Uncharacterized protein</fullName>
    </submittedName>
</protein>
<dbReference type="Proteomes" id="UP000004221">
    <property type="component" value="Unassembled WGS sequence"/>
</dbReference>
<organism evidence="1 2">
    <name type="scientific">Nitrolancea hollandica Lb</name>
    <dbReference type="NCBI Taxonomy" id="1129897"/>
    <lineage>
        <taxon>Bacteria</taxon>
        <taxon>Pseudomonadati</taxon>
        <taxon>Thermomicrobiota</taxon>
        <taxon>Thermomicrobia</taxon>
        <taxon>Sphaerobacterales</taxon>
        <taxon>Sphaerobacterineae</taxon>
        <taxon>Sphaerobacteraceae</taxon>
        <taxon>Nitrolancea</taxon>
    </lineage>
</organism>
<comment type="caution">
    <text evidence="1">The sequence shown here is derived from an EMBL/GenBank/DDBJ whole genome shotgun (WGS) entry which is preliminary data.</text>
</comment>
<evidence type="ECO:0000313" key="1">
    <source>
        <dbReference type="EMBL" id="CCF86270.1"/>
    </source>
</evidence>